<protein>
    <submittedName>
        <fullName evidence="2">Uncharacterized protein</fullName>
    </submittedName>
</protein>
<name>A0A399EI27_9DEIN</name>
<evidence type="ECO:0000256" key="1">
    <source>
        <dbReference type="SAM" id="MobiDB-lite"/>
    </source>
</evidence>
<comment type="caution">
    <text evidence="2">The sequence shown here is derived from an EMBL/GenBank/DDBJ whole genome shotgun (WGS) entry which is preliminary data.</text>
</comment>
<dbReference type="EMBL" id="QXDL01000075">
    <property type="protein sequence ID" value="RIH84354.1"/>
    <property type="molecule type" value="Genomic_DNA"/>
</dbReference>
<gene>
    <name evidence="2" type="ORF">Mterra_01998</name>
</gene>
<sequence>MPMESDRDPAPSTTPPTAGQPAPRPALELKRGEMWKVQLKGSNAPQDFFIVEVGAEGLTSSTLRSASATAEVPTGKLPAALVHSTTSSGPVFSVTVFFPDGQRVVCRATPTSTPEVWEGFSAYGSAEATSAALARTPLSSTCTITKLVGKL</sequence>
<dbReference type="AlphaFoldDB" id="A0A399EI27"/>
<accession>A0A399EI27</accession>
<organism evidence="2 3">
    <name type="scientific">Calidithermus terrae</name>
    <dbReference type="NCBI Taxonomy" id="1408545"/>
    <lineage>
        <taxon>Bacteria</taxon>
        <taxon>Thermotogati</taxon>
        <taxon>Deinococcota</taxon>
        <taxon>Deinococci</taxon>
        <taxon>Thermales</taxon>
        <taxon>Thermaceae</taxon>
        <taxon>Calidithermus</taxon>
    </lineage>
</organism>
<dbReference type="Proteomes" id="UP000265715">
    <property type="component" value="Unassembled WGS sequence"/>
</dbReference>
<evidence type="ECO:0000313" key="3">
    <source>
        <dbReference type="Proteomes" id="UP000265715"/>
    </source>
</evidence>
<feature type="region of interest" description="Disordered" evidence="1">
    <location>
        <begin position="1"/>
        <end position="25"/>
    </location>
</feature>
<keyword evidence="3" id="KW-1185">Reference proteome</keyword>
<reference evidence="2 3" key="1">
    <citation type="submission" date="2018-08" db="EMBL/GenBank/DDBJ databases">
        <title>Meiothermus terrae DSM 26712 genome sequencing project.</title>
        <authorList>
            <person name="Da Costa M.S."/>
            <person name="Albuquerque L."/>
            <person name="Raposo P."/>
            <person name="Froufe H.J.C."/>
            <person name="Barroso C.S."/>
            <person name="Egas C."/>
        </authorList>
    </citation>
    <scope>NUCLEOTIDE SEQUENCE [LARGE SCALE GENOMIC DNA]</scope>
    <source>
        <strain evidence="2 3">DSM 26712</strain>
    </source>
</reference>
<evidence type="ECO:0000313" key="2">
    <source>
        <dbReference type="EMBL" id="RIH84354.1"/>
    </source>
</evidence>
<proteinExistence type="predicted"/>